<dbReference type="PANTHER" id="PTHR41373">
    <property type="entry name" value="DUF2156 DOMAIN-CONTAINING PROTEIN"/>
    <property type="match status" value="1"/>
</dbReference>
<dbReference type="InterPro" id="IPR016732">
    <property type="entry name" value="UCP018688"/>
</dbReference>
<dbReference type="Proteomes" id="UP000829708">
    <property type="component" value="Chromosome"/>
</dbReference>
<dbReference type="Pfam" id="PF09924">
    <property type="entry name" value="LPG_synthase_C"/>
    <property type="match status" value="1"/>
</dbReference>
<sequence length="287" mass="33376">MLHFYTPSFADKALFPSYSKYFAYEYFFSYSVLWKEAIGLTICKTDTALYMHLDVDDCFLLPITDDLPKAMAELEAHCNESGQRFHLECVPSEQALELQKLGYTIEHVRALDDYIYESQKLIHLSGRKLQAKRNHISQFERNYTYSVRSLSTKEMRDECYKMASTTWLETKDCDTKEIQDELRALRLAFDNWDTLGLVGMLVCVDHHLTAFTVGEIIDDQLAIVHFEKGDTSYIGIYSVINQLFCSQYLSDVKYVNRQEDAGVEGLRKAKLSYKPDLMVEKYRVTKQ</sequence>
<dbReference type="InterPro" id="IPR016181">
    <property type="entry name" value="Acyl_CoA_acyltransferase"/>
</dbReference>
<dbReference type="PANTHER" id="PTHR41373:SF1">
    <property type="entry name" value="PHOSPHATIDYLGLYCEROL LYSYLTRANSFERASE C-TERMINAL DOMAIN-CONTAINING PROTEIN"/>
    <property type="match status" value="1"/>
</dbReference>
<evidence type="ECO:0000259" key="1">
    <source>
        <dbReference type="Pfam" id="PF09924"/>
    </source>
</evidence>
<keyword evidence="3" id="KW-1185">Reference proteome</keyword>
<dbReference type="Gene3D" id="3.40.630.30">
    <property type="match status" value="1"/>
</dbReference>
<organism evidence="2 3">
    <name type="scientific">Sphaerochaeta associata</name>
    <dbReference type="NCBI Taxonomy" id="1129264"/>
    <lineage>
        <taxon>Bacteria</taxon>
        <taxon>Pseudomonadati</taxon>
        <taxon>Spirochaetota</taxon>
        <taxon>Spirochaetia</taxon>
        <taxon>Spirochaetales</taxon>
        <taxon>Sphaerochaetaceae</taxon>
        <taxon>Sphaerochaeta</taxon>
    </lineage>
</organism>
<gene>
    <name evidence="2" type="ORF">MUG09_00845</name>
</gene>
<evidence type="ECO:0000313" key="2">
    <source>
        <dbReference type="EMBL" id="UOM51319.1"/>
    </source>
</evidence>
<dbReference type="EMBL" id="CP094929">
    <property type="protein sequence ID" value="UOM51319.1"/>
    <property type="molecule type" value="Genomic_DNA"/>
</dbReference>
<protein>
    <submittedName>
        <fullName evidence="2">Phosphatidylglycerol lysyltransferase domain-containing protein</fullName>
    </submittedName>
</protein>
<dbReference type="PIRSF" id="PIRSF018688">
    <property type="entry name" value="UCP018688"/>
    <property type="match status" value="1"/>
</dbReference>
<feature type="domain" description="Phosphatidylglycerol lysyltransferase C-terminal" evidence="1">
    <location>
        <begin position="24"/>
        <end position="284"/>
    </location>
</feature>
<reference evidence="3" key="1">
    <citation type="journal article" date="2024" name="J Bioinform Genom">
        <title>Complete genome sequence of the type strain bacterium Sphaerochaeta associata GLS2t (VKM B-2742)t.</title>
        <authorList>
            <person name="Troshina O.Y."/>
            <person name="Tepeeva A.N."/>
            <person name="Arzamasceva V.O."/>
            <person name="Whitman W.B."/>
            <person name="Varghese N."/>
            <person name="Shapiro N."/>
            <person name="Woyke T."/>
            <person name="Kripides N.C."/>
            <person name="Vasilenko O.V."/>
        </authorList>
    </citation>
    <scope>NUCLEOTIDE SEQUENCE [LARGE SCALE GENOMIC DNA]</scope>
    <source>
        <strain evidence="3">GLS2T</strain>
    </source>
</reference>
<dbReference type="SUPFAM" id="SSF55729">
    <property type="entry name" value="Acyl-CoA N-acyltransferases (Nat)"/>
    <property type="match status" value="2"/>
</dbReference>
<dbReference type="InterPro" id="IPR024320">
    <property type="entry name" value="LPG_synthase_C"/>
</dbReference>
<dbReference type="RefSeq" id="WP_244772691.1">
    <property type="nucleotide sequence ID" value="NZ_CP094929.1"/>
</dbReference>
<proteinExistence type="predicted"/>
<name>A0ABY4DAL0_9SPIR</name>
<accession>A0ABY4DAL0</accession>
<evidence type="ECO:0000313" key="3">
    <source>
        <dbReference type="Proteomes" id="UP000829708"/>
    </source>
</evidence>